<proteinExistence type="predicted"/>
<feature type="transmembrane region" description="Helical" evidence="5">
    <location>
        <begin position="124"/>
        <end position="143"/>
    </location>
</feature>
<dbReference type="EMBL" id="AGWK01000052">
    <property type="protein sequence ID" value="EHO66957.1"/>
    <property type="molecule type" value="Genomic_DNA"/>
</dbReference>
<accession>H1Q4R4</accession>
<evidence type="ECO:0000256" key="1">
    <source>
        <dbReference type="ARBA" id="ARBA00004141"/>
    </source>
</evidence>
<sequence>MSIPKSVFVNICRALLAITFIFSGFVKAIDPMGTQYKLDDYVKAVGMAGIIPEWILLMLSVILSALEFTLGVLMLMAIRRRLVSRLTLVFMTVMTAVTLWLAVANPIQDCGCFGDAIHLTNAQTFAKNVVLLLSACIVAKWPLLQHRFISKTNQWIAVNFTIIFIFAASLFSLYYLPIFDFRPYYIGQNIQKAMEIPPGAKRTKYKTTFICVKNGVEREFDENNYPYNDTTWVFKDTRQEILEHGYEPPIHDFSITDEKTGADITRQILNWKGYTFLLIAPLLEIADDSNFADIERIYQYAKINGYSFIGLTSSTYCGRNRWRELTGAEYPFYTTDGTTLKTIVRSNPGLVLLYQGTIINKWSTNNMPGEKQLTAPLALTELGREPSNNTWTKILLIVLGYVLPLVLLIIADRLWAWTRWLRKREQQVMKEENE</sequence>
<protein>
    <recommendedName>
        <fullName evidence="6">Methylamine utilisation protein MauE domain-containing protein</fullName>
    </recommendedName>
</protein>
<dbReference type="GO" id="GO:0030416">
    <property type="term" value="P:methylamine metabolic process"/>
    <property type="evidence" value="ECO:0007669"/>
    <property type="project" value="InterPro"/>
</dbReference>
<dbReference type="Pfam" id="PF07291">
    <property type="entry name" value="MauE"/>
    <property type="match status" value="1"/>
</dbReference>
<comment type="subcellular location">
    <subcellularLocation>
        <location evidence="1">Membrane</location>
        <topology evidence="1">Multi-pass membrane protein</topology>
    </subcellularLocation>
</comment>
<evidence type="ECO:0000256" key="3">
    <source>
        <dbReference type="ARBA" id="ARBA00022989"/>
    </source>
</evidence>
<gene>
    <name evidence="7" type="ORF">HMPREF9140_01902</name>
</gene>
<feature type="transmembrane region" description="Helical" evidence="5">
    <location>
        <begin position="394"/>
        <end position="415"/>
    </location>
</feature>
<evidence type="ECO:0000256" key="5">
    <source>
        <dbReference type="SAM" id="Phobius"/>
    </source>
</evidence>
<feature type="domain" description="Methylamine utilisation protein MauE" evidence="6">
    <location>
        <begin position="6"/>
        <end position="138"/>
    </location>
</feature>
<dbReference type="NCBIfam" id="NF045576">
    <property type="entry name" value="BT_3928_fam"/>
    <property type="match status" value="1"/>
</dbReference>
<dbReference type="STRING" id="883158.HMPREF9140_01902"/>
<keyword evidence="3 5" id="KW-1133">Transmembrane helix</keyword>
<feature type="transmembrane region" description="Helical" evidence="5">
    <location>
        <begin position="54"/>
        <end position="75"/>
    </location>
</feature>
<organism evidence="7 8">
    <name type="scientific">Prevotella micans F0438</name>
    <dbReference type="NCBI Taxonomy" id="883158"/>
    <lineage>
        <taxon>Bacteria</taxon>
        <taxon>Pseudomonadati</taxon>
        <taxon>Bacteroidota</taxon>
        <taxon>Bacteroidia</taxon>
        <taxon>Bacteroidales</taxon>
        <taxon>Prevotellaceae</taxon>
        <taxon>Prevotella</taxon>
    </lineage>
</organism>
<feature type="transmembrane region" description="Helical" evidence="5">
    <location>
        <begin position="82"/>
        <end position="104"/>
    </location>
</feature>
<dbReference type="PATRIC" id="fig|883158.3.peg.1906"/>
<dbReference type="eggNOG" id="COG2259">
    <property type="taxonomic scope" value="Bacteria"/>
</dbReference>
<keyword evidence="4 5" id="KW-0472">Membrane</keyword>
<evidence type="ECO:0000256" key="4">
    <source>
        <dbReference type="ARBA" id="ARBA00023136"/>
    </source>
</evidence>
<feature type="transmembrane region" description="Helical" evidence="5">
    <location>
        <begin position="155"/>
        <end position="176"/>
    </location>
</feature>
<dbReference type="HOGENOM" id="CLU_041394_0_0_10"/>
<reference evidence="7 8" key="1">
    <citation type="submission" date="2011-12" db="EMBL/GenBank/DDBJ databases">
        <title>The Genome Sequence of Prevotella micans F0438.</title>
        <authorList>
            <consortium name="The Broad Institute Genome Sequencing Platform"/>
            <person name="Earl A."/>
            <person name="Ward D."/>
            <person name="Feldgarden M."/>
            <person name="Gevers D."/>
            <person name="Izard J."/>
            <person name="Baranova O.V."/>
            <person name="Blanton J.M."/>
            <person name="Wade W.G."/>
            <person name="Dewhirst F.E."/>
            <person name="Young S.K."/>
            <person name="Zeng Q."/>
            <person name="Gargeya S."/>
            <person name="Fitzgerald M."/>
            <person name="Haas B."/>
            <person name="Abouelleil A."/>
            <person name="Alvarado L."/>
            <person name="Arachchi H.M."/>
            <person name="Berlin A."/>
            <person name="Chapman S.B."/>
            <person name="Gearin G."/>
            <person name="Goldberg J."/>
            <person name="Griggs A."/>
            <person name="Gujja S."/>
            <person name="Hansen M."/>
            <person name="Heiman D."/>
            <person name="Howarth C."/>
            <person name="Larimer J."/>
            <person name="Lui A."/>
            <person name="MacDonald P.J.P."/>
            <person name="McCowen C."/>
            <person name="Montmayeur A."/>
            <person name="Murphy C."/>
            <person name="Neiman D."/>
            <person name="Pearson M."/>
            <person name="Priest M."/>
            <person name="Roberts A."/>
            <person name="Saif S."/>
            <person name="Shea T."/>
            <person name="Sisk P."/>
            <person name="Stolte C."/>
            <person name="Sykes S."/>
            <person name="Wortman J."/>
            <person name="Nusbaum C."/>
            <person name="Birren B."/>
        </authorList>
    </citation>
    <scope>NUCLEOTIDE SEQUENCE [LARGE SCALE GENOMIC DNA]</scope>
    <source>
        <strain evidence="7 8">F0438</strain>
    </source>
</reference>
<comment type="caution">
    <text evidence="7">The sequence shown here is derived from an EMBL/GenBank/DDBJ whole genome shotgun (WGS) entry which is preliminary data.</text>
</comment>
<evidence type="ECO:0000256" key="2">
    <source>
        <dbReference type="ARBA" id="ARBA00022692"/>
    </source>
</evidence>
<feature type="transmembrane region" description="Helical" evidence="5">
    <location>
        <begin position="7"/>
        <end position="29"/>
    </location>
</feature>
<dbReference type="AlphaFoldDB" id="H1Q4R4"/>
<keyword evidence="8" id="KW-1185">Reference proteome</keyword>
<evidence type="ECO:0000313" key="7">
    <source>
        <dbReference type="EMBL" id="EHO66957.1"/>
    </source>
</evidence>
<dbReference type="InterPro" id="IPR009908">
    <property type="entry name" value="Methylamine_util_MauE"/>
</dbReference>
<evidence type="ECO:0000259" key="6">
    <source>
        <dbReference type="Pfam" id="PF07291"/>
    </source>
</evidence>
<evidence type="ECO:0000313" key="8">
    <source>
        <dbReference type="Proteomes" id="UP000016023"/>
    </source>
</evidence>
<dbReference type="Proteomes" id="UP000016023">
    <property type="component" value="Unassembled WGS sequence"/>
</dbReference>
<name>H1Q4R4_9BACT</name>
<dbReference type="GO" id="GO:0016020">
    <property type="term" value="C:membrane"/>
    <property type="evidence" value="ECO:0007669"/>
    <property type="project" value="UniProtKB-SubCell"/>
</dbReference>
<keyword evidence="2 5" id="KW-0812">Transmembrane</keyword>